<keyword evidence="6" id="KW-0547">Nucleotide-binding</keyword>
<dbReference type="Proteomes" id="UP000537126">
    <property type="component" value="Unassembled WGS sequence"/>
</dbReference>
<dbReference type="CDD" id="cd18126">
    <property type="entry name" value="GAPDH_I_C"/>
    <property type="match status" value="1"/>
</dbReference>
<comment type="subunit">
    <text evidence="2">Homotetramer.</text>
</comment>
<dbReference type="PRINTS" id="PR00078">
    <property type="entry name" value="G3PDHDRGNASE"/>
</dbReference>
<gene>
    <name evidence="11" type="ORF">FHS56_001163</name>
</gene>
<dbReference type="SMART" id="SM00846">
    <property type="entry name" value="Gp_dh_N"/>
    <property type="match status" value="1"/>
</dbReference>
<dbReference type="GO" id="GO:0006006">
    <property type="term" value="P:glucose metabolic process"/>
    <property type="evidence" value="ECO:0007669"/>
    <property type="project" value="InterPro"/>
</dbReference>
<protein>
    <recommendedName>
        <fullName evidence="9">Glyceraldehyde-3-phosphate dehydrogenase</fullName>
        <ecNumber evidence="9">1.2.1.-</ecNumber>
    </recommendedName>
</protein>
<dbReference type="AlphaFoldDB" id="A0A846MQL0"/>
<sequence>MSNKLKVAINGFGRIGRLSFRAMLQKEHIAVVAINDLTDSATLAHLLKYDSVHGQFPGTVEAHAEGIVVNGTLIKVYAEKDPAKLPWGELGIDVVLESTGRFLDYESAYAHIAAGAKRVILSAPTKSPDKVPTVVLGVNDNLLTGDELIVSNASCTTNCLAPMAKVLDEVFGIESGYMTTVHAYTADQNLQDAPHKDLRRARAAAYSIVPTSTGAAKAVGLVLPHLKGKLDGIAMRVPIPDGSVTDLTVVLKKDANKESINKAMKDAAEGALKGILAYTEDPIVSIDIVGNPHSCIFDAELTSVNGRLAKVVGWYDNEFGYSNRIADLIEKVGLLMRNKVSA</sequence>
<dbReference type="GO" id="GO:0050661">
    <property type="term" value="F:NADP binding"/>
    <property type="evidence" value="ECO:0007669"/>
    <property type="project" value="InterPro"/>
</dbReference>
<evidence type="ECO:0000256" key="1">
    <source>
        <dbReference type="ARBA" id="ARBA00007406"/>
    </source>
</evidence>
<evidence type="ECO:0000256" key="9">
    <source>
        <dbReference type="RuleBase" id="RU361160"/>
    </source>
</evidence>
<evidence type="ECO:0000256" key="3">
    <source>
        <dbReference type="ARBA" id="ARBA00023002"/>
    </source>
</evidence>
<comment type="caution">
    <text evidence="11">The sequence shown here is derived from an EMBL/GenBank/DDBJ whole genome shotgun (WGS) entry which is preliminary data.</text>
</comment>
<dbReference type="Gene3D" id="3.30.360.10">
    <property type="entry name" value="Dihydrodipicolinate Reductase, domain 2"/>
    <property type="match status" value="1"/>
</dbReference>
<evidence type="ECO:0000256" key="8">
    <source>
        <dbReference type="RuleBase" id="RU000397"/>
    </source>
</evidence>
<keyword evidence="12" id="KW-1185">Reference proteome</keyword>
<evidence type="ECO:0000313" key="11">
    <source>
        <dbReference type="EMBL" id="NIK73650.1"/>
    </source>
</evidence>
<reference evidence="11 12" key="1">
    <citation type="submission" date="2020-03" db="EMBL/GenBank/DDBJ databases">
        <title>Genomic Encyclopedia of Type Strains, Phase IV (KMG-IV): sequencing the most valuable type-strain genomes for metagenomic binning, comparative biology and taxonomic classification.</title>
        <authorList>
            <person name="Goeker M."/>
        </authorList>
    </citation>
    <scope>NUCLEOTIDE SEQUENCE [LARGE SCALE GENOMIC DNA]</scope>
    <source>
        <strain evidence="11 12">DSM 5718</strain>
    </source>
</reference>
<dbReference type="NCBIfam" id="TIGR01534">
    <property type="entry name" value="GAPDH-I"/>
    <property type="match status" value="1"/>
</dbReference>
<dbReference type="Pfam" id="PF00044">
    <property type="entry name" value="Gp_dh_N"/>
    <property type="match status" value="1"/>
</dbReference>
<dbReference type="CDD" id="cd05214">
    <property type="entry name" value="GAPDH_I_N"/>
    <property type="match status" value="1"/>
</dbReference>
<dbReference type="FunFam" id="3.40.50.720:FF:000001">
    <property type="entry name" value="Glyceraldehyde-3-phosphate dehydrogenase"/>
    <property type="match status" value="1"/>
</dbReference>
<dbReference type="PIRSF" id="PIRSF000149">
    <property type="entry name" value="GAP_DH"/>
    <property type="match status" value="1"/>
</dbReference>
<evidence type="ECO:0000313" key="12">
    <source>
        <dbReference type="Proteomes" id="UP000537126"/>
    </source>
</evidence>
<accession>A0A846MQL0</accession>
<evidence type="ECO:0000256" key="5">
    <source>
        <dbReference type="PIRSR" id="PIRSR000149-2"/>
    </source>
</evidence>
<comment type="similarity">
    <text evidence="1 8">Belongs to the glyceraldehyde-3-phosphate dehydrogenase family.</text>
</comment>
<dbReference type="InterPro" id="IPR020831">
    <property type="entry name" value="GlycerAld/Erythrose_P_DH"/>
</dbReference>
<evidence type="ECO:0000259" key="10">
    <source>
        <dbReference type="SMART" id="SM00846"/>
    </source>
</evidence>
<feature type="active site" description="Nucleophile" evidence="4">
    <location>
        <position position="155"/>
    </location>
</feature>
<dbReference type="Gene3D" id="3.40.50.720">
    <property type="entry name" value="NAD(P)-binding Rossmann-like Domain"/>
    <property type="match status" value="1"/>
</dbReference>
<feature type="binding site" evidence="5">
    <location>
        <position position="236"/>
    </location>
    <ligand>
        <name>D-glyceraldehyde 3-phosphate</name>
        <dbReference type="ChEBI" id="CHEBI:59776"/>
    </ligand>
</feature>
<dbReference type="InterPro" id="IPR036291">
    <property type="entry name" value="NAD(P)-bd_dom_sf"/>
</dbReference>
<evidence type="ECO:0000256" key="6">
    <source>
        <dbReference type="PIRSR" id="PIRSR000149-3"/>
    </source>
</evidence>
<dbReference type="GO" id="GO:0051287">
    <property type="term" value="F:NAD binding"/>
    <property type="evidence" value="ECO:0007669"/>
    <property type="project" value="InterPro"/>
</dbReference>
<dbReference type="PROSITE" id="PS00071">
    <property type="entry name" value="GAPDH"/>
    <property type="match status" value="1"/>
</dbReference>
<dbReference type="InterPro" id="IPR020829">
    <property type="entry name" value="GlycerAld_3-P_DH_cat"/>
</dbReference>
<feature type="binding site" evidence="5">
    <location>
        <begin position="154"/>
        <end position="156"/>
    </location>
    <ligand>
        <name>D-glyceraldehyde 3-phosphate</name>
        <dbReference type="ChEBI" id="CHEBI:59776"/>
    </ligand>
</feature>
<dbReference type="PANTHER" id="PTHR43148">
    <property type="entry name" value="GLYCERALDEHYDE-3-PHOSPHATE DEHYDROGENASE 2"/>
    <property type="match status" value="1"/>
</dbReference>
<name>A0A846MQL0_9BACT</name>
<feature type="site" description="Activates thiol group during catalysis" evidence="7">
    <location>
        <position position="182"/>
    </location>
</feature>
<dbReference type="InterPro" id="IPR020828">
    <property type="entry name" value="GlycerAld_3-P_DH_NAD(P)-bd"/>
</dbReference>
<organism evidence="11 12">
    <name type="scientific">Thermonema lapsum</name>
    <dbReference type="NCBI Taxonomy" id="28195"/>
    <lineage>
        <taxon>Bacteria</taxon>
        <taxon>Pseudomonadati</taxon>
        <taxon>Bacteroidota</taxon>
        <taxon>Cytophagia</taxon>
        <taxon>Cytophagales</taxon>
        <taxon>Thermonemataceae</taxon>
        <taxon>Thermonema</taxon>
    </lineage>
</organism>
<keyword evidence="6" id="KW-0520">NAD</keyword>
<feature type="binding site" evidence="6">
    <location>
        <position position="36"/>
    </location>
    <ligand>
        <name>NAD(+)</name>
        <dbReference type="ChEBI" id="CHEBI:57540"/>
    </ligand>
</feature>
<dbReference type="Pfam" id="PF02800">
    <property type="entry name" value="Gp_dh_C"/>
    <property type="match status" value="1"/>
</dbReference>
<feature type="binding site" evidence="6">
    <location>
        <begin position="14"/>
        <end position="15"/>
    </location>
    <ligand>
        <name>NAD(+)</name>
        <dbReference type="ChEBI" id="CHEBI:57540"/>
    </ligand>
</feature>
<evidence type="ECO:0000256" key="7">
    <source>
        <dbReference type="PIRSR" id="PIRSR000149-4"/>
    </source>
</evidence>
<dbReference type="InterPro" id="IPR006424">
    <property type="entry name" value="Glyceraldehyde-3-P_DH_1"/>
</dbReference>
<feature type="domain" description="Glyceraldehyde 3-phosphate dehydrogenase NAD(P) binding" evidence="10">
    <location>
        <begin position="5"/>
        <end position="155"/>
    </location>
</feature>
<dbReference type="SUPFAM" id="SSF55347">
    <property type="entry name" value="Glyceraldehyde-3-phosphate dehydrogenase-like, C-terminal domain"/>
    <property type="match status" value="1"/>
</dbReference>
<feature type="binding site" evidence="6">
    <location>
        <position position="317"/>
    </location>
    <ligand>
        <name>NAD(+)</name>
        <dbReference type="ChEBI" id="CHEBI:57540"/>
    </ligand>
</feature>
<keyword evidence="3 9" id="KW-0560">Oxidoreductase</keyword>
<dbReference type="InterPro" id="IPR020830">
    <property type="entry name" value="GlycerAld_3-P_DH_AS"/>
</dbReference>
<evidence type="ECO:0000256" key="2">
    <source>
        <dbReference type="ARBA" id="ARBA00011881"/>
    </source>
</evidence>
<feature type="binding site" evidence="6">
    <location>
        <position position="122"/>
    </location>
    <ligand>
        <name>NAD(+)</name>
        <dbReference type="ChEBI" id="CHEBI:57540"/>
    </ligand>
</feature>
<dbReference type="FunFam" id="3.30.360.10:FF:000002">
    <property type="entry name" value="Glyceraldehyde-3-phosphate dehydrogenase"/>
    <property type="match status" value="1"/>
</dbReference>
<evidence type="ECO:0000256" key="4">
    <source>
        <dbReference type="PIRSR" id="PIRSR000149-1"/>
    </source>
</evidence>
<feature type="binding site" evidence="5">
    <location>
        <begin position="213"/>
        <end position="214"/>
    </location>
    <ligand>
        <name>D-glyceraldehyde 3-phosphate</name>
        <dbReference type="ChEBI" id="CHEBI:59776"/>
    </ligand>
</feature>
<dbReference type="SUPFAM" id="SSF51735">
    <property type="entry name" value="NAD(P)-binding Rossmann-fold domains"/>
    <property type="match status" value="1"/>
</dbReference>
<feature type="binding site" evidence="5">
    <location>
        <position position="185"/>
    </location>
    <ligand>
        <name>D-glyceraldehyde 3-phosphate</name>
        <dbReference type="ChEBI" id="CHEBI:59776"/>
    </ligand>
</feature>
<dbReference type="GO" id="GO:0016620">
    <property type="term" value="F:oxidoreductase activity, acting on the aldehyde or oxo group of donors, NAD or NADP as acceptor"/>
    <property type="evidence" value="ECO:0007669"/>
    <property type="project" value="InterPro"/>
</dbReference>
<proteinExistence type="inferred from homology"/>
<dbReference type="EMBL" id="JAASRN010000002">
    <property type="protein sequence ID" value="NIK73650.1"/>
    <property type="molecule type" value="Genomic_DNA"/>
</dbReference>
<dbReference type="RefSeq" id="WP_166918927.1">
    <property type="nucleotide sequence ID" value="NZ_JAASRN010000002.1"/>
</dbReference>
<dbReference type="EC" id="1.2.1.-" evidence="9"/>